<dbReference type="EC" id="1.4.1.21" evidence="6"/>
<gene>
    <name evidence="6" type="primary">nadX</name>
    <name evidence="9" type="ORF">C482_02826</name>
</gene>
<evidence type="ECO:0000256" key="4">
    <source>
        <dbReference type="ARBA" id="ARBA00023002"/>
    </source>
</evidence>
<proteinExistence type="inferred from homology"/>
<feature type="domain" description="Aspartate dehydrogenase" evidence="7">
    <location>
        <begin position="172"/>
        <end position="260"/>
    </location>
</feature>
<dbReference type="GO" id="GO:0050661">
    <property type="term" value="F:NADP binding"/>
    <property type="evidence" value="ECO:0007669"/>
    <property type="project" value="UniProtKB-UniRule"/>
</dbReference>
<dbReference type="Gene3D" id="3.30.360.10">
    <property type="entry name" value="Dihydrodipicolinate Reductase, domain 2"/>
    <property type="match status" value="1"/>
</dbReference>
<feature type="binding site" evidence="6">
    <location>
        <position position="195"/>
    </location>
    <ligand>
        <name>NAD(+)</name>
        <dbReference type="ChEBI" id="CHEBI:57540"/>
    </ligand>
</feature>
<dbReference type="PATRIC" id="fig|1227492.4.peg.546"/>
<dbReference type="PANTHER" id="PTHR31873:SF6">
    <property type="entry name" value="ASPARTATE DEHYDROGENASE DOMAIN-CONTAINING PROTEIN"/>
    <property type="match status" value="1"/>
</dbReference>
<evidence type="ECO:0000256" key="2">
    <source>
        <dbReference type="ARBA" id="ARBA00022642"/>
    </source>
</evidence>
<organism evidence="9 10">
    <name type="scientific">Natrialba chahannaoensis JCM 10990</name>
    <dbReference type="NCBI Taxonomy" id="1227492"/>
    <lineage>
        <taxon>Archaea</taxon>
        <taxon>Methanobacteriati</taxon>
        <taxon>Methanobacteriota</taxon>
        <taxon>Stenosarchaea group</taxon>
        <taxon>Halobacteria</taxon>
        <taxon>Halobacteriales</taxon>
        <taxon>Natrialbaceae</taxon>
        <taxon>Natrialba</taxon>
    </lineage>
</organism>
<dbReference type="GO" id="GO:0033735">
    <property type="term" value="F:aspartate dehydrogenase [NAD(P)+] activity"/>
    <property type="evidence" value="ECO:0007669"/>
    <property type="project" value="UniProtKB-EC"/>
</dbReference>
<dbReference type="GO" id="GO:0009435">
    <property type="term" value="P:NAD+ biosynthetic process"/>
    <property type="evidence" value="ECO:0007669"/>
    <property type="project" value="UniProtKB-UniRule"/>
</dbReference>
<dbReference type="Proteomes" id="UP000011693">
    <property type="component" value="Unassembled WGS sequence"/>
</dbReference>
<keyword evidence="2 6" id="KW-0662">Pyridine nucleotide biosynthesis</keyword>
<reference evidence="9 10" key="1">
    <citation type="journal article" date="2014" name="PLoS Genet.">
        <title>Phylogenetically driven sequencing of extremely halophilic archaea reveals strategies for static and dynamic osmo-response.</title>
        <authorList>
            <person name="Becker E.A."/>
            <person name="Seitzer P.M."/>
            <person name="Tritt A."/>
            <person name="Larsen D."/>
            <person name="Krusor M."/>
            <person name="Yao A.I."/>
            <person name="Wu D."/>
            <person name="Madern D."/>
            <person name="Eisen J.A."/>
            <person name="Darling A.E."/>
            <person name="Facciotti M.T."/>
        </authorList>
    </citation>
    <scope>NUCLEOTIDE SEQUENCE [LARGE SCALE GENOMIC DNA]</scope>
    <source>
        <strain evidence="9 10">JCM 10990</strain>
    </source>
</reference>
<comment type="function">
    <text evidence="6">Specifically catalyzes the NAD or NADP-dependent dehydrogenation of L-aspartate to iminoaspartate.</text>
</comment>
<evidence type="ECO:0000256" key="3">
    <source>
        <dbReference type="ARBA" id="ARBA00022857"/>
    </source>
</evidence>
<dbReference type="GO" id="GO:0016639">
    <property type="term" value="F:oxidoreductase activity, acting on the CH-NH2 group of donors, NAD or NADP as acceptor"/>
    <property type="evidence" value="ECO:0007669"/>
    <property type="project" value="UniProtKB-UniRule"/>
</dbReference>
<dbReference type="OrthoDB" id="15415at2157"/>
<dbReference type="Pfam" id="PF01958">
    <property type="entry name" value="Asp_DH_C"/>
    <property type="match status" value="1"/>
</dbReference>
<evidence type="ECO:0000256" key="6">
    <source>
        <dbReference type="HAMAP-Rule" id="MF_01265"/>
    </source>
</evidence>
<dbReference type="PANTHER" id="PTHR31873">
    <property type="entry name" value="L-ASPARTATE DEHYDROGENASE-RELATED"/>
    <property type="match status" value="1"/>
</dbReference>
<evidence type="ECO:0000256" key="1">
    <source>
        <dbReference type="ARBA" id="ARBA00008331"/>
    </source>
</evidence>
<dbReference type="Pfam" id="PF03447">
    <property type="entry name" value="NAD_binding_3"/>
    <property type="match status" value="1"/>
</dbReference>
<dbReference type="InterPro" id="IPR011182">
    <property type="entry name" value="L-Asp_DH"/>
</dbReference>
<dbReference type="HAMAP" id="MF_01265">
    <property type="entry name" value="NadX"/>
    <property type="match status" value="1"/>
</dbReference>
<evidence type="ECO:0000259" key="8">
    <source>
        <dbReference type="Pfam" id="PF03447"/>
    </source>
</evidence>
<protein>
    <recommendedName>
        <fullName evidence="6">L-aspartate dehydrogenase</fullName>
        <ecNumber evidence="6">1.4.1.21</ecNumber>
    </recommendedName>
</protein>
<dbReference type="RefSeq" id="WP_006165900.1">
    <property type="nucleotide sequence ID" value="NZ_AOIN01000021.1"/>
</dbReference>
<keyword evidence="4 6" id="KW-0560">Oxidoreductase</keyword>
<dbReference type="InterPro" id="IPR005106">
    <property type="entry name" value="Asp/hSer_DH_NAD-bd"/>
</dbReference>
<dbReference type="GO" id="GO:0051287">
    <property type="term" value="F:NAD binding"/>
    <property type="evidence" value="ECO:0007669"/>
    <property type="project" value="UniProtKB-UniRule"/>
</dbReference>
<feature type="active site" evidence="6">
    <location>
        <position position="225"/>
    </location>
</feature>
<name>M0B491_9EURY</name>
<feature type="domain" description="Aspartate/homoserine dehydrogenase NAD-binding" evidence="8">
    <location>
        <begin position="9"/>
        <end position="123"/>
    </location>
</feature>
<sequence>MVRSVGILGCGTIGTEIARAIATETVPATLSVVHGQHPDRVAAVQDQFDTDSQPRAAESISDLFEADIVIEAAGQDAVDDVAIDALEHGCECLLMSVGALADAELRSDVLEAADAGSGRLHLPSGAIAGLDAIKAAALTGELETATLQTTKPPSGLEGAPYIDANDIDLDAITEPTVVFEGPANEAASAFPSNINVAMALSLAGIGPSETAVEIVAHPDAETNTHTISATGGMGRIETTVENVPSPTNPKTSYLAAISAIEKLRSLSATVTVGT</sequence>
<dbReference type="AlphaFoldDB" id="M0B491"/>
<keyword evidence="5 6" id="KW-0520">NAD</keyword>
<comment type="pathway">
    <text evidence="6">Cofactor biosynthesis; NAD(+) biosynthesis; iminoaspartate from L-aspartate (dehydrogenase route): step 1/1.</text>
</comment>
<evidence type="ECO:0000259" key="7">
    <source>
        <dbReference type="Pfam" id="PF01958"/>
    </source>
</evidence>
<comment type="caution">
    <text evidence="9">The sequence shown here is derived from an EMBL/GenBank/DDBJ whole genome shotgun (WGS) entry which is preliminary data.</text>
</comment>
<dbReference type="InterPro" id="IPR022487">
    <property type="entry name" value="Asp_DH_arc"/>
</dbReference>
<evidence type="ECO:0000313" key="9">
    <source>
        <dbReference type="EMBL" id="ELZ05053.1"/>
    </source>
</evidence>
<comment type="catalytic activity">
    <reaction evidence="6">
        <text>L-aspartate + NAD(+) + H2O = oxaloacetate + NH4(+) + NADH + H(+)</text>
        <dbReference type="Rhea" id="RHEA:11788"/>
        <dbReference type="ChEBI" id="CHEBI:15377"/>
        <dbReference type="ChEBI" id="CHEBI:15378"/>
        <dbReference type="ChEBI" id="CHEBI:16452"/>
        <dbReference type="ChEBI" id="CHEBI:28938"/>
        <dbReference type="ChEBI" id="CHEBI:29991"/>
        <dbReference type="ChEBI" id="CHEBI:57540"/>
        <dbReference type="ChEBI" id="CHEBI:57945"/>
        <dbReference type="EC" id="1.4.1.21"/>
    </reaction>
</comment>
<dbReference type="SUPFAM" id="SSF55347">
    <property type="entry name" value="Glyceraldehyde-3-phosphate dehydrogenase-like, C-terminal domain"/>
    <property type="match status" value="1"/>
</dbReference>
<dbReference type="NCBIfam" id="TIGR03855">
    <property type="entry name" value="NAD_NadX"/>
    <property type="match status" value="1"/>
</dbReference>
<dbReference type="SUPFAM" id="SSF51735">
    <property type="entry name" value="NAD(P)-binding Rossmann-fold domains"/>
    <property type="match status" value="1"/>
</dbReference>
<feature type="binding site" evidence="6">
    <location>
        <position position="126"/>
    </location>
    <ligand>
        <name>NAD(+)</name>
        <dbReference type="ChEBI" id="CHEBI:57540"/>
    </ligand>
</feature>
<dbReference type="STRING" id="1227492.C482_02826"/>
<comment type="miscellaneous">
    <text evidence="6">The iminoaspartate product is unstable in aqueous solution and can decompose to oxaloacetate and ammonia.</text>
</comment>
<keyword evidence="10" id="KW-1185">Reference proteome</keyword>
<comment type="similarity">
    <text evidence="1 6">Belongs to the L-aspartate dehydrogenase family.</text>
</comment>
<comment type="catalytic activity">
    <reaction evidence="6">
        <text>L-aspartate + NADP(+) + H2O = oxaloacetate + NH4(+) + NADPH + H(+)</text>
        <dbReference type="Rhea" id="RHEA:11784"/>
        <dbReference type="ChEBI" id="CHEBI:15377"/>
        <dbReference type="ChEBI" id="CHEBI:15378"/>
        <dbReference type="ChEBI" id="CHEBI:16452"/>
        <dbReference type="ChEBI" id="CHEBI:28938"/>
        <dbReference type="ChEBI" id="CHEBI:29991"/>
        <dbReference type="ChEBI" id="CHEBI:57783"/>
        <dbReference type="ChEBI" id="CHEBI:58349"/>
        <dbReference type="EC" id="1.4.1.21"/>
    </reaction>
</comment>
<dbReference type="PIRSF" id="PIRSF005227">
    <property type="entry name" value="Asp_dh_NAD_syn"/>
    <property type="match status" value="1"/>
</dbReference>
<dbReference type="NCBIfam" id="NF009830">
    <property type="entry name" value="PRK13304.1"/>
    <property type="match status" value="1"/>
</dbReference>
<dbReference type="InterPro" id="IPR002811">
    <property type="entry name" value="Asp_DH"/>
</dbReference>
<dbReference type="Gene3D" id="3.40.50.720">
    <property type="entry name" value="NAD(P)-binding Rossmann-like Domain"/>
    <property type="match status" value="1"/>
</dbReference>
<dbReference type="NCBIfam" id="NF009828">
    <property type="entry name" value="PRK13303.1-3"/>
    <property type="match status" value="1"/>
</dbReference>
<dbReference type="EMBL" id="AOIN01000021">
    <property type="protein sequence ID" value="ELZ05053.1"/>
    <property type="molecule type" value="Genomic_DNA"/>
</dbReference>
<dbReference type="UniPathway" id="UPA00253">
    <property type="reaction ID" value="UER00456"/>
</dbReference>
<keyword evidence="3 6" id="KW-0521">NADP</keyword>
<dbReference type="InterPro" id="IPR036291">
    <property type="entry name" value="NAD(P)-bd_dom_sf"/>
</dbReference>
<accession>M0B491</accession>
<dbReference type="InterPro" id="IPR020626">
    <property type="entry name" value="Asp_DH_prok"/>
</dbReference>
<evidence type="ECO:0000313" key="10">
    <source>
        <dbReference type="Proteomes" id="UP000011693"/>
    </source>
</evidence>
<evidence type="ECO:0000256" key="5">
    <source>
        <dbReference type="ARBA" id="ARBA00023027"/>
    </source>
</evidence>